<evidence type="ECO:0000256" key="1">
    <source>
        <dbReference type="SAM" id="Phobius"/>
    </source>
</evidence>
<keyword evidence="1" id="KW-1133">Transmembrane helix</keyword>
<proteinExistence type="predicted"/>
<gene>
    <name evidence="2" type="ORF">GQR93_13195</name>
</gene>
<reference evidence="2 3" key="1">
    <citation type="submission" date="2019-12" db="EMBL/GenBank/DDBJ databases">
        <title>Lactobacillus hilgardii FLUB.</title>
        <authorList>
            <person name="Gustaw K."/>
        </authorList>
    </citation>
    <scope>NUCLEOTIDE SEQUENCE [LARGE SCALE GENOMIC DNA]</scope>
    <source>
        <strain evidence="2 3">FLUB</strain>
    </source>
</reference>
<evidence type="ECO:0000313" key="3">
    <source>
        <dbReference type="Proteomes" id="UP000465035"/>
    </source>
</evidence>
<protein>
    <submittedName>
        <fullName evidence="2">Uncharacterized protein</fullName>
    </submittedName>
</protein>
<dbReference type="EMBL" id="CP047121">
    <property type="protein sequence ID" value="QHB53077.1"/>
    <property type="molecule type" value="Genomic_DNA"/>
</dbReference>
<accession>A0A6P1E6Y2</accession>
<feature type="transmembrane region" description="Helical" evidence="1">
    <location>
        <begin position="49"/>
        <end position="71"/>
    </location>
</feature>
<name>A0A6P1E6Y2_LENHI</name>
<dbReference type="AlphaFoldDB" id="A0A6P1E6Y2"/>
<dbReference type="Proteomes" id="UP000465035">
    <property type="component" value="Chromosome"/>
</dbReference>
<sequence>MLKLQAFFDLIGRIRMNMKVTERLISESIRFVCILVLGTTLWITKQAGVVFWGVGLIVSLVAVFFSPGYILNKIVFNYFKKQHYQKKGK</sequence>
<evidence type="ECO:0000313" key="2">
    <source>
        <dbReference type="EMBL" id="QHB53077.1"/>
    </source>
</evidence>
<keyword evidence="1" id="KW-0472">Membrane</keyword>
<keyword evidence="1" id="KW-0812">Transmembrane</keyword>
<feature type="transmembrane region" description="Helical" evidence="1">
    <location>
        <begin position="24"/>
        <end position="43"/>
    </location>
</feature>
<organism evidence="2 3">
    <name type="scientific">Lentilactobacillus hilgardii</name>
    <name type="common">Lactobacillus hilgardii</name>
    <dbReference type="NCBI Taxonomy" id="1588"/>
    <lineage>
        <taxon>Bacteria</taxon>
        <taxon>Bacillati</taxon>
        <taxon>Bacillota</taxon>
        <taxon>Bacilli</taxon>
        <taxon>Lactobacillales</taxon>
        <taxon>Lactobacillaceae</taxon>
        <taxon>Lentilactobacillus</taxon>
    </lineage>
</organism>